<dbReference type="Pfam" id="PF02384">
    <property type="entry name" value="N6_Mtase"/>
    <property type="match status" value="1"/>
</dbReference>
<dbReference type="InterPro" id="IPR003356">
    <property type="entry name" value="DNA_methylase_A-5"/>
</dbReference>
<dbReference type="AlphaFoldDB" id="A0A6J7FTN5"/>
<dbReference type="Gene3D" id="3.40.50.150">
    <property type="entry name" value="Vaccinia Virus protein VP39"/>
    <property type="match status" value="1"/>
</dbReference>
<dbReference type="SUPFAM" id="SSF53335">
    <property type="entry name" value="S-adenosyl-L-methionine-dependent methyltransferases"/>
    <property type="match status" value="1"/>
</dbReference>
<organism evidence="2">
    <name type="scientific">freshwater metagenome</name>
    <dbReference type="NCBI Taxonomy" id="449393"/>
    <lineage>
        <taxon>unclassified sequences</taxon>
        <taxon>metagenomes</taxon>
        <taxon>ecological metagenomes</taxon>
    </lineage>
</organism>
<feature type="domain" description="DNA methylase adenine-specific" evidence="1">
    <location>
        <begin position="135"/>
        <end position="257"/>
    </location>
</feature>
<protein>
    <submittedName>
        <fullName evidence="2">Unannotated protein</fullName>
    </submittedName>
</protein>
<name>A0A6J7FTN5_9ZZZZ</name>
<dbReference type="EMBL" id="CAFBMK010000012">
    <property type="protein sequence ID" value="CAB4897264.1"/>
    <property type="molecule type" value="Genomic_DNA"/>
</dbReference>
<dbReference type="GO" id="GO:0003677">
    <property type="term" value="F:DNA binding"/>
    <property type="evidence" value="ECO:0007669"/>
    <property type="project" value="InterPro"/>
</dbReference>
<evidence type="ECO:0000259" key="1">
    <source>
        <dbReference type="Pfam" id="PF02384"/>
    </source>
</evidence>
<accession>A0A6J7FTN5</accession>
<evidence type="ECO:0000313" key="2">
    <source>
        <dbReference type="EMBL" id="CAB4897264.1"/>
    </source>
</evidence>
<sequence>MARTFPLRTALVSHPGPRTLTACALAALYLLRDQDHAPDGAAGAWDRTLQPETAAAQQRQATLELHALANLLPDTPGPLAPIADLRLAEISAHDWPRLLSAVARLCDDCAGELGGAMARVVLECAGSDPWATDFFPTPPCLCRTLGMVCDPGEEEWIVDPAAGTGSLLATVYLDCVKRDGRELADARTWLGVELATIAALQMLAVGAWHSCWIAAGNALTQQLVGEAPDGRLRQLHPSLVLANPPFNSKVTRSSLEHAPTHPLIVPTSLLYRQVLRRRHPATAAVAAD</sequence>
<proteinExistence type="predicted"/>
<dbReference type="InterPro" id="IPR029063">
    <property type="entry name" value="SAM-dependent_MTases_sf"/>
</dbReference>
<reference evidence="2" key="1">
    <citation type="submission" date="2020-05" db="EMBL/GenBank/DDBJ databases">
        <authorList>
            <person name="Chiriac C."/>
            <person name="Salcher M."/>
            <person name="Ghai R."/>
            <person name="Kavagutti S V."/>
        </authorList>
    </citation>
    <scope>NUCLEOTIDE SEQUENCE</scope>
</reference>
<dbReference type="GO" id="GO:0008170">
    <property type="term" value="F:N-methyltransferase activity"/>
    <property type="evidence" value="ECO:0007669"/>
    <property type="project" value="InterPro"/>
</dbReference>
<gene>
    <name evidence="2" type="ORF">UFOPK3564_00370</name>
</gene>